<feature type="coiled-coil region" evidence="2">
    <location>
        <begin position="80"/>
        <end position="142"/>
    </location>
</feature>
<feature type="compositionally biased region" description="Polar residues" evidence="3">
    <location>
        <begin position="22"/>
        <end position="33"/>
    </location>
</feature>
<comment type="similarity">
    <text evidence="1">Belongs to the transposase 22 family.</text>
</comment>
<evidence type="ECO:0000256" key="2">
    <source>
        <dbReference type="SAM" id="Coils"/>
    </source>
</evidence>
<dbReference type="Proteomes" id="UP001295444">
    <property type="component" value="Chromosome 04"/>
</dbReference>
<evidence type="ECO:0000256" key="3">
    <source>
        <dbReference type="SAM" id="MobiDB-lite"/>
    </source>
</evidence>
<dbReference type="FunFam" id="3.30.70.1820:FF:000002">
    <property type="entry name" value="LINE-1 retrotransposable element ORF1 protein"/>
    <property type="match status" value="1"/>
</dbReference>
<dbReference type="EMBL" id="OW240915">
    <property type="protein sequence ID" value="CAH2283385.1"/>
    <property type="molecule type" value="Genomic_DNA"/>
</dbReference>
<dbReference type="InterPro" id="IPR004244">
    <property type="entry name" value="Transposase_22"/>
</dbReference>
<feature type="compositionally biased region" description="Basic residues" evidence="3">
    <location>
        <begin position="1"/>
        <end position="10"/>
    </location>
</feature>
<dbReference type="AlphaFoldDB" id="A0AAD1RXW5"/>
<proteinExistence type="inferred from homology"/>
<evidence type="ECO:0000313" key="5">
    <source>
        <dbReference type="Proteomes" id="UP001295444"/>
    </source>
</evidence>
<gene>
    <name evidence="4" type="ORF">PECUL_23A015768</name>
</gene>
<evidence type="ECO:0000313" key="4">
    <source>
        <dbReference type="EMBL" id="CAH2283385.1"/>
    </source>
</evidence>
<accession>A0AAD1RXW5</accession>
<dbReference type="Gene3D" id="3.30.250.20">
    <property type="entry name" value="L1 transposable element, C-terminal domain"/>
    <property type="match status" value="1"/>
</dbReference>
<feature type="region of interest" description="Disordered" evidence="3">
    <location>
        <begin position="1"/>
        <end position="45"/>
    </location>
</feature>
<organism evidence="4 5">
    <name type="scientific">Pelobates cultripes</name>
    <name type="common">Western spadefoot toad</name>
    <dbReference type="NCBI Taxonomy" id="61616"/>
    <lineage>
        <taxon>Eukaryota</taxon>
        <taxon>Metazoa</taxon>
        <taxon>Chordata</taxon>
        <taxon>Craniata</taxon>
        <taxon>Vertebrata</taxon>
        <taxon>Euteleostomi</taxon>
        <taxon>Amphibia</taxon>
        <taxon>Batrachia</taxon>
        <taxon>Anura</taxon>
        <taxon>Pelobatoidea</taxon>
        <taxon>Pelobatidae</taxon>
        <taxon>Pelobates</taxon>
    </lineage>
</organism>
<feature type="region of interest" description="Disordered" evidence="3">
    <location>
        <begin position="297"/>
        <end position="319"/>
    </location>
</feature>
<sequence length="319" mass="36587">MSHHRTKKSAPKTDKINFFGHKSQSSRAASPQDAQDGDGDSDTSLPVAEHAQADHITKTFLAQALDSLSNKLISSWQQTADTLKKEIQEMGTRTSQIEEKMGDFASAHNNMADHVQHLEEKVEKLDAQMADAEDRARRNNIRLRGVPESVQQADLQAYVRGLLRAYAPDIPADMMLIDRIHRIPKPTYLPDSTPRDVLFRAHFFHIKELVLKASRTREKPHEDYPAVKLFNDLSAATLRKRRTFHQVAEALRQHRTKYRWGYPTKMLVQHGGTLRPISTPEEGIKLLKEWNIPIPSTEPHRHPIRKTTQEWSKARKRLI</sequence>
<keyword evidence="5" id="KW-1185">Reference proteome</keyword>
<dbReference type="InterPro" id="IPR042566">
    <property type="entry name" value="L1_C"/>
</dbReference>
<dbReference type="Gene3D" id="3.30.70.1820">
    <property type="entry name" value="L1 transposable element, RRM domain"/>
    <property type="match status" value="1"/>
</dbReference>
<dbReference type="PANTHER" id="PTHR11505">
    <property type="entry name" value="L1 TRANSPOSABLE ELEMENT-RELATED"/>
    <property type="match status" value="1"/>
</dbReference>
<protein>
    <submittedName>
        <fullName evidence="4">Uncharacterized protein</fullName>
    </submittedName>
</protein>
<name>A0AAD1RXW5_PELCU</name>
<evidence type="ECO:0000256" key="1">
    <source>
        <dbReference type="ARBA" id="ARBA00061640"/>
    </source>
</evidence>
<reference evidence="4" key="1">
    <citation type="submission" date="2022-03" db="EMBL/GenBank/DDBJ databases">
        <authorList>
            <person name="Alioto T."/>
            <person name="Alioto T."/>
            <person name="Gomez Garrido J."/>
        </authorList>
    </citation>
    <scope>NUCLEOTIDE SEQUENCE</scope>
</reference>
<keyword evidence="2" id="KW-0175">Coiled coil</keyword>